<evidence type="ECO:0000313" key="2">
    <source>
        <dbReference type="Proteomes" id="UP000236173"/>
    </source>
</evidence>
<organism evidence="1 2">
    <name type="scientific">Candidatus Fervidibacter japonicus</name>
    <dbReference type="NCBI Taxonomy" id="2035412"/>
    <lineage>
        <taxon>Bacteria</taxon>
        <taxon>Candidatus Fervidibacterota</taxon>
        <taxon>Candidatus Fervidibacter</taxon>
    </lineage>
</organism>
<sequence length="67" mass="7579">MQKRRGLDKPLQECVEKSLARAKITLTQTQRNRTRQRHAITPTTGVALNGRCIAPFRYRDGDGIVSV</sequence>
<dbReference type="AlphaFoldDB" id="A0A2H5XBJ1"/>
<dbReference type="Proteomes" id="UP000236173">
    <property type="component" value="Unassembled WGS sequence"/>
</dbReference>
<dbReference type="EMBL" id="BEHT01000012">
    <property type="protein sequence ID" value="GBC98560.1"/>
    <property type="molecule type" value="Genomic_DNA"/>
</dbReference>
<accession>A0A2H5XBJ1</accession>
<name>A0A2H5XBJ1_9BACT</name>
<gene>
    <name evidence="1" type="ORF">HRbin17_01073</name>
</gene>
<proteinExistence type="predicted"/>
<comment type="caution">
    <text evidence="1">The sequence shown here is derived from an EMBL/GenBank/DDBJ whole genome shotgun (WGS) entry which is preliminary data.</text>
</comment>
<reference evidence="2" key="1">
    <citation type="submission" date="2017-09" db="EMBL/GenBank/DDBJ databases">
        <title>Metaegenomics of thermophilic ammonia-oxidizing enrichment culture.</title>
        <authorList>
            <person name="Kato S."/>
            <person name="Suzuki K."/>
        </authorList>
    </citation>
    <scope>NUCLEOTIDE SEQUENCE [LARGE SCALE GENOMIC DNA]</scope>
</reference>
<protein>
    <submittedName>
        <fullName evidence="1">Uncharacterized protein</fullName>
    </submittedName>
</protein>
<evidence type="ECO:0000313" key="1">
    <source>
        <dbReference type="EMBL" id="GBC98560.1"/>
    </source>
</evidence>